<keyword evidence="3" id="KW-0663">Pyridoxal phosphate</keyword>
<dbReference type="InterPro" id="IPR051798">
    <property type="entry name" value="Class-II_PLP-Dep_Aminotrans"/>
</dbReference>
<dbReference type="STRING" id="883081.HMPREF9698_01058"/>
<dbReference type="InterPro" id="IPR027619">
    <property type="entry name" value="C-S_lyase_PatB-like"/>
</dbReference>
<comment type="cofactor">
    <cofactor evidence="1">
        <name>pyridoxal 5'-phosphate</name>
        <dbReference type="ChEBI" id="CHEBI:597326"/>
    </cofactor>
</comment>
<dbReference type="InterPro" id="IPR004839">
    <property type="entry name" value="Aminotransferase_I/II_large"/>
</dbReference>
<dbReference type="InterPro" id="IPR015424">
    <property type="entry name" value="PyrdxlP-dep_Trfase"/>
</dbReference>
<evidence type="ECO:0000256" key="4">
    <source>
        <dbReference type="ARBA" id="ARBA00023239"/>
    </source>
</evidence>
<evidence type="ECO:0000313" key="8">
    <source>
        <dbReference type="Proteomes" id="UP000009875"/>
    </source>
</evidence>
<sequence length="393" mass="44498">MTNFDNVRDRHQTNSAKWDGLADRFGSNDPNLLAMWVADMDFDPAPAIKESLQDLAINHVLGYTIPSDDFYQSQIDWYKDRHQVDLQKSDILLSPGVVGSIGAVIQAVTGKDDGVMIHDPAYNGFIKILKANKRKIVKSPLIIEAGKFVMDYDQIEAEFKKGEVKLFVLSNPHNPGGRVWTREELVKLADLCQEYGVYLISDEIHIDLTYPENKATSAYTLDEKYFDQLLVLHSATKTFNIAGVKCSAIFVKNEELKDKIQSTQALLAHSAISSFGLVATQAAFAQSRDWQQNLLAYLDQNRQLIVDFFQENLPQVDFIKPEATYLFWFDAKDIGLEGKELEDFFTQEGQVALVNGLNYGETSPTWMRLNFATSRENVQEGLNRIKSCFDKKT</sequence>
<dbReference type="Gene3D" id="3.40.640.10">
    <property type="entry name" value="Type I PLP-dependent aspartate aminotransferase-like (Major domain)"/>
    <property type="match status" value="1"/>
</dbReference>
<comment type="caution">
    <text evidence="7">The sequence shown here is derived from an EMBL/GenBank/DDBJ whole genome shotgun (WGS) entry which is preliminary data.</text>
</comment>
<reference evidence="7 8" key="1">
    <citation type="submission" date="2012-09" db="EMBL/GenBank/DDBJ databases">
        <title>The Genome Sequence of Alloiococcus otitis ATCC 51267.</title>
        <authorList>
            <consortium name="The Broad Institute Genome Sequencing Platform"/>
            <person name="Earl A."/>
            <person name="Ward D."/>
            <person name="Feldgarden M."/>
            <person name="Gevers D."/>
            <person name="Huys G."/>
            <person name="Walker B."/>
            <person name="Young S.K."/>
            <person name="Zeng Q."/>
            <person name="Gargeya S."/>
            <person name="Fitzgerald M."/>
            <person name="Haas B."/>
            <person name="Abouelleil A."/>
            <person name="Alvarado L."/>
            <person name="Arachchi H.M."/>
            <person name="Berlin A.M."/>
            <person name="Chapman S.B."/>
            <person name="Goldberg J."/>
            <person name="Griggs A."/>
            <person name="Gujja S."/>
            <person name="Hansen M."/>
            <person name="Howarth C."/>
            <person name="Imamovic A."/>
            <person name="Larimer J."/>
            <person name="McCowen C."/>
            <person name="Montmayeur A."/>
            <person name="Murphy C."/>
            <person name="Neiman D."/>
            <person name="Pearson M."/>
            <person name="Priest M."/>
            <person name="Roberts A."/>
            <person name="Saif S."/>
            <person name="Shea T."/>
            <person name="Sisk P."/>
            <person name="Sykes S."/>
            <person name="Wortman J."/>
            <person name="Nusbaum C."/>
            <person name="Birren B."/>
        </authorList>
    </citation>
    <scope>NUCLEOTIDE SEQUENCE [LARGE SCALE GENOMIC DNA]</scope>
    <source>
        <strain evidence="7 8">ATCC 51267</strain>
    </source>
</reference>
<dbReference type="SUPFAM" id="SSF53383">
    <property type="entry name" value="PLP-dependent transferases"/>
    <property type="match status" value="1"/>
</dbReference>
<accession>K9EVV4</accession>
<keyword evidence="8" id="KW-1185">Reference proteome</keyword>
<evidence type="ECO:0000313" key="7">
    <source>
        <dbReference type="EMBL" id="EKU93310.1"/>
    </source>
</evidence>
<feature type="domain" description="Aminotransferase class I/classII large" evidence="6">
    <location>
        <begin position="38"/>
        <end position="385"/>
    </location>
</feature>
<dbReference type="Proteomes" id="UP000009875">
    <property type="component" value="Unassembled WGS sequence"/>
</dbReference>
<dbReference type="GO" id="GO:0030170">
    <property type="term" value="F:pyridoxal phosphate binding"/>
    <property type="evidence" value="ECO:0007669"/>
    <property type="project" value="InterPro"/>
</dbReference>
<dbReference type="OrthoDB" id="9802872at2"/>
<dbReference type="PANTHER" id="PTHR43525">
    <property type="entry name" value="PROTEIN MALY"/>
    <property type="match status" value="1"/>
</dbReference>
<protein>
    <recommendedName>
        <fullName evidence="2">cysteine-S-conjugate beta-lyase</fullName>
        <ecNumber evidence="2">4.4.1.13</ecNumber>
    </recommendedName>
</protein>
<proteinExistence type="inferred from homology"/>
<dbReference type="HOGENOM" id="CLU_017584_15_0_9"/>
<dbReference type="PANTHER" id="PTHR43525:SF1">
    <property type="entry name" value="PROTEIN MALY"/>
    <property type="match status" value="1"/>
</dbReference>
<dbReference type="Gene3D" id="3.90.1150.10">
    <property type="entry name" value="Aspartate Aminotransferase, domain 1"/>
    <property type="match status" value="1"/>
</dbReference>
<evidence type="ECO:0000256" key="5">
    <source>
        <dbReference type="ARBA" id="ARBA00037974"/>
    </source>
</evidence>
<dbReference type="AlphaFoldDB" id="K9EVV4"/>
<name>K9EVV4_9LACT</name>
<organism evidence="7 8">
    <name type="scientific">Alloiococcus otitis ATCC 51267</name>
    <dbReference type="NCBI Taxonomy" id="883081"/>
    <lineage>
        <taxon>Bacteria</taxon>
        <taxon>Bacillati</taxon>
        <taxon>Bacillota</taxon>
        <taxon>Bacilli</taxon>
        <taxon>Lactobacillales</taxon>
        <taxon>Carnobacteriaceae</taxon>
        <taxon>Alloiococcus</taxon>
    </lineage>
</organism>
<dbReference type="Pfam" id="PF00155">
    <property type="entry name" value="Aminotran_1_2"/>
    <property type="match status" value="1"/>
</dbReference>
<dbReference type="EMBL" id="AGXA01000021">
    <property type="protein sequence ID" value="EKU93310.1"/>
    <property type="molecule type" value="Genomic_DNA"/>
</dbReference>
<dbReference type="NCBIfam" id="TIGR04350">
    <property type="entry name" value="C_S_lyase_PatB"/>
    <property type="match status" value="1"/>
</dbReference>
<evidence type="ECO:0000256" key="3">
    <source>
        <dbReference type="ARBA" id="ARBA00022898"/>
    </source>
</evidence>
<evidence type="ECO:0000256" key="2">
    <source>
        <dbReference type="ARBA" id="ARBA00012224"/>
    </source>
</evidence>
<dbReference type="EC" id="4.4.1.13" evidence="2"/>
<dbReference type="CDD" id="cd00609">
    <property type="entry name" value="AAT_like"/>
    <property type="match status" value="1"/>
</dbReference>
<dbReference type="InterPro" id="IPR015422">
    <property type="entry name" value="PyrdxlP-dep_Trfase_small"/>
</dbReference>
<keyword evidence="4" id="KW-0456">Lyase</keyword>
<gene>
    <name evidence="7" type="ORF">HMPREF9698_01058</name>
</gene>
<comment type="similarity">
    <text evidence="5">Belongs to the class-II pyridoxal-phosphate-dependent aminotransferase family. MalY/PatB cystathionine beta-lyase subfamily.</text>
</comment>
<evidence type="ECO:0000259" key="6">
    <source>
        <dbReference type="Pfam" id="PF00155"/>
    </source>
</evidence>
<dbReference type="RefSeq" id="WP_003778100.1">
    <property type="nucleotide sequence ID" value="NZ_JH992959.1"/>
</dbReference>
<dbReference type="InterPro" id="IPR015421">
    <property type="entry name" value="PyrdxlP-dep_Trfase_major"/>
</dbReference>
<dbReference type="GO" id="GO:0047804">
    <property type="term" value="F:cysteine-S-conjugate beta-lyase activity"/>
    <property type="evidence" value="ECO:0007669"/>
    <property type="project" value="UniProtKB-EC"/>
</dbReference>
<dbReference type="eggNOG" id="COG1168">
    <property type="taxonomic scope" value="Bacteria"/>
</dbReference>
<evidence type="ECO:0000256" key="1">
    <source>
        <dbReference type="ARBA" id="ARBA00001933"/>
    </source>
</evidence>